<keyword evidence="4" id="KW-1185">Reference proteome</keyword>
<protein>
    <submittedName>
        <fullName evidence="3">Glycosyltransferase</fullName>
    </submittedName>
</protein>
<dbReference type="EMBL" id="CP035108">
    <property type="protein sequence ID" value="QAR34091.1"/>
    <property type="molecule type" value="Genomic_DNA"/>
</dbReference>
<dbReference type="Gene3D" id="3.40.50.2000">
    <property type="entry name" value="Glycogen Phosphorylase B"/>
    <property type="match status" value="2"/>
</dbReference>
<dbReference type="InterPro" id="IPR001296">
    <property type="entry name" value="Glyco_trans_1"/>
</dbReference>
<dbReference type="PANTHER" id="PTHR12526">
    <property type="entry name" value="GLYCOSYLTRANSFERASE"/>
    <property type="match status" value="1"/>
</dbReference>
<dbReference type="OrthoDB" id="9804196at2"/>
<organism evidence="3 4">
    <name type="scientific">Geovibrio thiophilus</name>
    <dbReference type="NCBI Taxonomy" id="139438"/>
    <lineage>
        <taxon>Bacteria</taxon>
        <taxon>Pseudomonadati</taxon>
        <taxon>Deferribacterota</taxon>
        <taxon>Deferribacteres</taxon>
        <taxon>Deferribacterales</taxon>
        <taxon>Geovibrionaceae</taxon>
        <taxon>Geovibrio</taxon>
    </lineage>
</organism>
<evidence type="ECO:0000313" key="3">
    <source>
        <dbReference type="EMBL" id="QAR34091.1"/>
    </source>
</evidence>
<sequence length="350" mass="39442">MKVLNIINVRWYNATAWYGHMLSLGLEALGHKTAVMGLPGTPPVIKAKEAGLQTYEAELNSLNPLKLIKSAAVFGKAVKEFKPDVVVCHRGEFFFYFTHVRFWEKPEWKLVRVRGDRRPPKADALSRWLYHNAVDKVVTSSESMRRFHLDNLKLPPNKVVTLYGGVETELFSRNEDGRQRVRHEFGFSDNDFVLGILGRYDTVKGHESLFRAVEELRNEGMDKIRLLIAGVDACMNEKDIKLMLENRGIQGITAVTGKRDDIADVISAMDLGVIPSLGSEAVCRVGMEMLSCGVPVIGSDIGVIPEIIPPSNIFIAGDVQSIKNRIRDYKAYHKSYDYIDFAEQFASFFN</sequence>
<dbReference type="SUPFAM" id="SSF53756">
    <property type="entry name" value="UDP-Glycosyltransferase/glycogen phosphorylase"/>
    <property type="match status" value="1"/>
</dbReference>
<dbReference type="AlphaFoldDB" id="A0A410K150"/>
<dbReference type="Pfam" id="PF00534">
    <property type="entry name" value="Glycos_transf_1"/>
    <property type="match status" value="1"/>
</dbReference>
<dbReference type="PANTHER" id="PTHR12526:SF630">
    <property type="entry name" value="GLYCOSYLTRANSFERASE"/>
    <property type="match status" value="1"/>
</dbReference>
<dbReference type="Pfam" id="PF13439">
    <property type="entry name" value="Glyco_transf_4"/>
    <property type="match status" value="1"/>
</dbReference>
<feature type="domain" description="Glycosyltransferase subfamily 4-like N-terminal" evidence="2">
    <location>
        <begin position="20"/>
        <end position="169"/>
    </location>
</feature>
<evidence type="ECO:0000313" key="4">
    <source>
        <dbReference type="Proteomes" id="UP000287502"/>
    </source>
</evidence>
<proteinExistence type="predicted"/>
<accession>A0A410K150</accession>
<name>A0A410K150_9BACT</name>
<keyword evidence="3" id="KW-0808">Transferase</keyword>
<dbReference type="GO" id="GO:0016757">
    <property type="term" value="F:glycosyltransferase activity"/>
    <property type="evidence" value="ECO:0007669"/>
    <property type="project" value="UniProtKB-ARBA"/>
</dbReference>
<feature type="domain" description="Glycosyl transferase family 1" evidence="1">
    <location>
        <begin position="180"/>
        <end position="329"/>
    </location>
</feature>
<dbReference type="Proteomes" id="UP000287502">
    <property type="component" value="Chromosome"/>
</dbReference>
<reference evidence="3 4" key="1">
    <citation type="submission" date="2019-01" db="EMBL/GenBank/DDBJ databases">
        <title>Geovibrio thiophilus DSM 11263, complete genome.</title>
        <authorList>
            <person name="Spring S."/>
            <person name="Bunk B."/>
            <person name="Sproer C."/>
        </authorList>
    </citation>
    <scope>NUCLEOTIDE SEQUENCE [LARGE SCALE GENOMIC DNA]</scope>
    <source>
        <strain evidence="3 4">DSM 11263</strain>
    </source>
</reference>
<evidence type="ECO:0000259" key="2">
    <source>
        <dbReference type="Pfam" id="PF13439"/>
    </source>
</evidence>
<evidence type="ECO:0000259" key="1">
    <source>
        <dbReference type="Pfam" id="PF00534"/>
    </source>
</evidence>
<dbReference type="InterPro" id="IPR028098">
    <property type="entry name" value="Glyco_trans_4-like_N"/>
</dbReference>
<dbReference type="KEGG" id="gtl:EP073_11955"/>
<gene>
    <name evidence="3" type="ORF">EP073_11955</name>
</gene>
<dbReference type="RefSeq" id="WP_128467396.1">
    <property type="nucleotide sequence ID" value="NZ_CP035108.1"/>
</dbReference>